<dbReference type="KEGG" id="tcc:108661932"/>
<feature type="domain" description="Tf2-1-like SH3-like" evidence="1">
    <location>
        <begin position="9"/>
        <end position="69"/>
    </location>
</feature>
<dbReference type="Gramene" id="Tc05v2_t009300.1">
    <property type="protein sequence ID" value="Tc05v2_p009300.1"/>
    <property type="gene ID" value="Tc05v2_g009300"/>
</dbReference>
<reference evidence="2" key="1">
    <citation type="journal article" date="1997" name="Nucleic Acids Res.">
        <title>tRNAscan-SE: a program for improved detection of transfer RNA genes in genomic sequence.</title>
        <authorList>
            <person name="Lowe T.M."/>
            <person name="Eddy S.R."/>
        </authorList>
    </citation>
    <scope>NUCLEOTIDE SEQUENCE [LARGE SCALE GENOMIC DNA]</scope>
    <source>
        <strain evidence="2">r\B97-61/B2</strain>
    </source>
</reference>
<evidence type="ECO:0000313" key="2">
    <source>
        <dbReference type="Proteomes" id="UP000694886"/>
    </source>
</evidence>
<organism evidence="2 3">
    <name type="scientific">Theobroma cacao</name>
    <name type="common">Cacao</name>
    <name type="synonym">Cocoa</name>
    <dbReference type="NCBI Taxonomy" id="3641"/>
    <lineage>
        <taxon>Eukaryota</taxon>
        <taxon>Viridiplantae</taxon>
        <taxon>Streptophyta</taxon>
        <taxon>Embryophyta</taxon>
        <taxon>Tracheophyta</taxon>
        <taxon>Spermatophyta</taxon>
        <taxon>Magnoliopsida</taxon>
        <taxon>eudicotyledons</taxon>
        <taxon>Gunneridae</taxon>
        <taxon>Pentapetalae</taxon>
        <taxon>rosids</taxon>
        <taxon>malvids</taxon>
        <taxon>Malvales</taxon>
        <taxon>Malvaceae</taxon>
        <taxon>Byttnerioideae</taxon>
        <taxon>Theobroma</taxon>
    </lineage>
</organism>
<dbReference type="AlphaFoldDB" id="A0AB32WC86"/>
<dbReference type="PANTHER" id="PTHR46148">
    <property type="entry name" value="CHROMO DOMAIN-CONTAINING PROTEIN"/>
    <property type="match status" value="1"/>
</dbReference>
<evidence type="ECO:0000313" key="3">
    <source>
        <dbReference type="RefSeq" id="XP_017976415.1"/>
    </source>
</evidence>
<dbReference type="Pfam" id="PF24626">
    <property type="entry name" value="SH3_Tf2-1"/>
    <property type="match status" value="1"/>
</dbReference>
<accession>A0AB32WC86</accession>
<sequence length="142" mass="16619">MVKEAEQGVHVSLTKGVKRFEKKGKLSPRYIGPFKVLKCMGIVAYHLALQPNLSDVYLVFYVSMLKKYVPNPLHVIQYEEVQLQNRLTYEQQPVTTLDQQVLRLCSKDISMVKVLWQSHSVNEETWELKDEMQAKYPYPFKV</sequence>
<protein>
    <submittedName>
        <fullName evidence="3">Uncharacterized protein LOC108661932</fullName>
    </submittedName>
</protein>
<name>A0AB32WC86_THECC</name>
<dbReference type="Proteomes" id="UP000694886">
    <property type="component" value="Chromosome 5"/>
</dbReference>
<reference evidence="3" key="2">
    <citation type="submission" date="2025-08" db="UniProtKB">
        <authorList>
            <consortium name="RefSeq"/>
        </authorList>
    </citation>
    <scope>IDENTIFICATION</scope>
</reference>
<dbReference type="RefSeq" id="XP_017976415.1">
    <property type="nucleotide sequence ID" value="XM_018120926.1"/>
</dbReference>
<dbReference type="GeneID" id="108661932"/>
<gene>
    <name evidence="3" type="primary">LOC108661932</name>
</gene>
<proteinExistence type="predicted"/>
<evidence type="ECO:0000259" key="1">
    <source>
        <dbReference type="Pfam" id="PF24626"/>
    </source>
</evidence>
<dbReference type="InterPro" id="IPR056924">
    <property type="entry name" value="SH3_Tf2-1"/>
</dbReference>
<dbReference type="PANTHER" id="PTHR46148:SF60">
    <property type="entry name" value="CHROMO DOMAIN-CONTAINING PROTEIN"/>
    <property type="match status" value="1"/>
</dbReference>